<dbReference type="OrthoDB" id="6020543at2759"/>
<comment type="caution">
    <text evidence="5">The sequence shown here is derived from an EMBL/GenBank/DDBJ whole genome shotgun (WGS) entry which is preliminary data.</text>
</comment>
<evidence type="ECO:0008006" key="7">
    <source>
        <dbReference type="Google" id="ProtNLM"/>
    </source>
</evidence>
<feature type="chain" id="PRO_5034954407" description="Cutinase" evidence="4">
    <location>
        <begin position="21"/>
        <end position="289"/>
    </location>
</feature>
<dbReference type="Pfam" id="PF01083">
    <property type="entry name" value="Cutinase"/>
    <property type="match status" value="1"/>
</dbReference>
<dbReference type="GO" id="GO:0052689">
    <property type="term" value="F:carboxylic ester hydrolase activity"/>
    <property type="evidence" value="ECO:0007669"/>
    <property type="project" value="UniProtKB-ARBA"/>
</dbReference>
<dbReference type="InterPro" id="IPR000675">
    <property type="entry name" value="Cutinase/axe"/>
</dbReference>
<dbReference type="SMART" id="SM01110">
    <property type="entry name" value="Cutinase"/>
    <property type="match status" value="1"/>
</dbReference>
<gene>
    <name evidence="5" type="ORF">FZEAL_9095</name>
</gene>
<dbReference type="AlphaFoldDB" id="A0A8H4UD66"/>
<sequence length="289" mass="31445">MHSLTTITYAALVAASAVSAQKPAVECYDGLKMFVSRGTGEKNSNYGATEYLVRGIKDQIDGSDYEAIEYPASDRDPSYFESVAQGVRLIKYAVGNYTKECPDSKVALFGYSQGAQITSNTVCGMPVIWALYGGFDHLKEQFNEVLELSRPMPEETFDNVVSVVLFGDPTHRDGAPYNHGNSTGSGLFWRDDISGCKALGSRMRSYCTAGDQFCAVGTEISVTAHGRYIQDYGKEVIEYVVSQYKNGGDSGSKSSDSSSSPTPMPEQLENAASRLVPRLVLLLGSFLRF</sequence>
<evidence type="ECO:0000313" key="5">
    <source>
        <dbReference type="EMBL" id="KAF4973948.1"/>
    </source>
</evidence>
<keyword evidence="6" id="KW-1185">Reference proteome</keyword>
<dbReference type="PANTHER" id="PTHR33630">
    <property type="entry name" value="CUTINASE RV1984C-RELATED-RELATED"/>
    <property type="match status" value="1"/>
</dbReference>
<evidence type="ECO:0000256" key="4">
    <source>
        <dbReference type="SAM" id="SignalP"/>
    </source>
</evidence>
<evidence type="ECO:0000256" key="2">
    <source>
        <dbReference type="ARBA" id="ARBA00023157"/>
    </source>
</evidence>
<dbReference type="PANTHER" id="PTHR33630:SF9">
    <property type="entry name" value="CUTINASE 4"/>
    <property type="match status" value="1"/>
</dbReference>
<feature type="region of interest" description="Disordered" evidence="3">
    <location>
        <begin position="247"/>
        <end position="267"/>
    </location>
</feature>
<reference evidence="5" key="1">
    <citation type="journal article" date="2020" name="BMC Genomics">
        <title>Correction to: Identification and distribution of gene clusters required for synthesis of sphingolipid metabolism inhibitors in diverse species of the filamentous fungus Fusarium.</title>
        <authorList>
            <person name="Kim H.S."/>
            <person name="Lohmar J.M."/>
            <person name="Busman M."/>
            <person name="Brown D.W."/>
            <person name="Naumann T.A."/>
            <person name="Divon H.H."/>
            <person name="Lysoe E."/>
            <person name="Uhlig S."/>
            <person name="Proctor R.H."/>
        </authorList>
    </citation>
    <scope>NUCLEOTIDE SEQUENCE</scope>
    <source>
        <strain evidence="5">NRRL 22465</strain>
    </source>
</reference>
<keyword evidence="1" id="KW-0378">Hydrolase</keyword>
<feature type="compositionally biased region" description="Low complexity" evidence="3">
    <location>
        <begin position="251"/>
        <end position="260"/>
    </location>
</feature>
<evidence type="ECO:0000313" key="6">
    <source>
        <dbReference type="Proteomes" id="UP000635477"/>
    </source>
</evidence>
<name>A0A8H4UD66_9HYPO</name>
<dbReference type="Gene3D" id="3.40.50.1820">
    <property type="entry name" value="alpha/beta hydrolase"/>
    <property type="match status" value="1"/>
</dbReference>
<dbReference type="InterPro" id="IPR029058">
    <property type="entry name" value="AB_hydrolase_fold"/>
</dbReference>
<organism evidence="5 6">
    <name type="scientific">Fusarium zealandicum</name>
    <dbReference type="NCBI Taxonomy" id="1053134"/>
    <lineage>
        <taxon>Eukaryota</taxon>
        <taxon>Fungi</taxon>
        <taxon>Dikarya</taxon>
        <taxon>Ascomycota</taxon>
        <taxon>Pezizomycotina</taxon>
        <taxon>Sordariomycetes</taxon>
        <taxon>Hypocreomycetidae</taxon>
        <taxon>Hypocreales</taxon>
        <taxon>Nectriaceae</taxon>
        <taxon>Fusarium</taxon>
        <taxon>Fusarium staphyleae species complex</taxon>
    </lineage>
</organism>
<keyword evidence="4" id="KW-0732">Signal</keyword>
<proteinExistence type="predicted"/>
<dbReference type="Proteomes" id="UP000635477">
    <property type="component" value="Unassembled WGS sequence"/>
</dbReference>
<keyword evidence="2" id="KW-1015">Disulfide bond</keyword>
<dbReference type="EMBL" id="JABEYC010000823">
    <property type="protein sequence ID" value="KAF4973948.1"/>
    <property type="molecule type" value="Genomic_DNA"/>
</dbReference>
<protein>
    <recommendedName>
        <fullName evidence="7">Cutinase</fullName>
    </recommendedName>
</protein>
<accession>A0A8H4UD66</accession>
<reference evidence="5" key="2">
    <citation type="submission" date="2020-05" db="EMBL/GenBank/DDBJ databases">
        <authorList>
            <person name="Kim H.-S."/>
            <person name="Proctor R.H."/>
            <person name="Brown D.W."/>
        </authorList>
    </citation>
    <scope>NUCLEOTIDE SEQUENCE</scope>
    <source>
        <strain evidence="5">NRRL 22465</strain>
    </source>
</reference>
<feature type="signal peptide" evidence="4">
    <location>
        <begin position="1"/>
        <end position="20"/>
    </location>
</feature>
<evidence type="ECO:0000256" key="3">
    <source>
        <dbReference type="SAM" id="MobiDB-lite"/>
    </source>
</evidence>
<evidence type="ECO:0000256" key="1">
    <source>
        <dbReference type="ARBA" id="ARBA00022801"/>
    </source>
</evidence>
<dbReference type="SUPFAM" id="SSF53474">
    <property type="entry name" value="alpha/beta-Hydrolases"/>
    <property type="match status" value="1"/>
</dbReference>